<accession>A0A5J4IPJ4</accession>
<organism evidence="1 2">
    <name type="scientific">Patiriisocius marinus</name>
    <dbReference type="NCBI Taxonomy" id="1397112"/>
    <lineage>
        <taxon>Bacteria</taxon>
        <taxon>Pseudomonadati</taxon>
        <taxon>Bacteroidota</taxon>
        <taxon>Flavobacteriia</taxon>
        <taxon>Flavobacteriales</taxon>
        <taxon>Flavobacteriaceae</taxon>
        <taxon>Patiriisocius</taxon>
    </lineage>
</organism>
<dbReference type="Proteomes" id="UP000326509">
    <property type="component" value="Unassembled WGS sequence"/>
</dbReference>
<evidence type="ECO:0008006" key="3">
    <source>
        <dbReference type="Google" id="ProtNLM"/>
    </source>
</evidence>
<name>A0A5J4IPJ4_9FLAO</name>
<reference evidence="1 2" key="1">
    <citation type="submission" date="2019-08" db="EMBL/GenBank/DDBJ databases">
        <title>Draft genome sequence of Ulvibacter marinus type strain NBRC 109484.</title>
        <authorList>
            <person name="Kawano K."/>
            <person name="Ushijima N."/>
            <person name="Kihara M."/>
            <person name="Itoh H."/>
        </authorList>
    </citation>
    <scope>NUCLEOTIDE SEQUENCE [LARGE SCALE GENOMIC DNA]</scope>
    <source>
        <strain evidence="1 2">NBRC 109484</strain>
    </source>
</reference>
<dbReference type="EMBL" id="BKCG01000004">
    <property type="protein sequence ID" value="GER59625.1"/>
    <property type="molecule type" value="Genomic_DNA"/>
</dbReference>
<comment type="caution">
    <text evidence="1">The sequence shown here is derived from an EMBL/GenBank/DDBJ whole genome shotgun (WGS) entry which is preliminary data.</text>
</comment>
<keyword evidence="2" id="KW-1185">Reference proteome</keyword>
<proteinExistence type="predicted"/>
<gene>
    <name evidence="1" type="ORF">ULMA_17330</name>
</gene>
<dbReference type="SUPFAM" id="SSF53756">
    <property type="entry name" value="UDP-Glycosyltransferase/glycogen phosphorylase"/>
    <property type="match status" value="1"/>
</dbReference>
<dbReference type="Gene3D" id="3.40.50.2000">
    <property type="entry name" value="Glycogen Phosphorylase B"/>
    <property type="match status" value="1"/>
</dbReference>
<evidence type="ECO:0000313" key="1">
    <source>
        <dbReference type="EMBL" id="GER59625.1"/>
    </source>
</evidence>
<dbReference type="RefSeq" id="WP_174844034.1">
    <property type="nucleotide sequence ID" value="NZ_BKCG01000004.1"/>
</dbReference>
<dbReference type="AlphaFoldDB" id="A0A5J4IPJ4"/>
<protein>
    <recommendedName>
        <fullName evidence="3">Glycosyltransferase</fullName>
    </recommendedName>
</protein>
<sequence>MRTIKELQAKLNPKNIFDQRYNIEADDKIHLLYVSPKLNATGYYRMITPALEINKTDTHKAIITSIETNDFSRKFSDFVNQLDERLITWADYIIFPALFSDVTYLMQAIKTLNPSVQLVMDLDRNYFAIPVSIPLSRKLTNDKLKCLENNLGLMDIVTVANEAFQKFLQRFIDDRLENANTFVQYLPSLVSRYGYEEMPPLTRNTSEKLRVGLIKPNEEDLLSLKEVLFKMRKTFGEKIQFVCLGKPHSSLEGDLILKEIDCEIHDSVSFLDYFEKLNSLQLDVVLLPAKEGLFTRNQNNQLLLELSVFGIPIVASIYHPTSKLISDGENGFVASEVPEWLDIINHQIKDKTLINRIGKNAIKSVWIKDSWTQKKLSYSQEAFI</sequence>
<evidence type="ECO:0000313" key="2">
    <source>
        <dbReference type="Proteomes" id="UP000326509"/>
    </source>
</evidence>